<accession>A0ABV3Z9C7</accession>
<dbReference type="Proteomes" id="UP001560573">
    <property type="component" value="Unassembled WGS sequence"/>
</dbReference>
<sequence>MRFRTFFVCTLGVFSPLVMLAQDAHYWSTDYSAGGFFLPGAAIANNKDSGVYFYNPALIGVSPKSTISINASLYQYESIKIKNGAGTGYDLKSGVASSVPQMLSGSFAFKGKKPVTIAYALIRSPNLSYQATQRRDEKFNVLDDSYSPGSEYFIGQYVTQNLVSETSGQISTGFKLDKHWSVGITMDGNLHKQNYNVTYNARALVNPGGDTTFPIVSNDLYYLANYNNVGLRFKAGVAYDAGKHHLGMIVNTPLIHIAGSGLIVSDYVLNNMKTGDGDYVSLLANSRQENLPVKWKVPMSVGLGYNYDYRKGQIYFAAEYFNKVDEYNIITPRNDYFLRPDTGDNNAITSSLLRLKDVRKSVLNVAVGASYALMPDITGYIALRTDFAYTSPGLFFSLEGFEPYTCYWNNYHLQIGSNIKRQKYNLRAGFSFAYGSSRNYLQEVNFDHPNEDNFLLGDAGQTKATHFSMGFILSYIHNL</sequence>
<dbReference type="EMBL" id="JAULBC010000001">
    <property type="protein sequence ID" value="MEX6686469.1"/>
    <property type="molecule type" value="Genomic_DNA"/>
</dbReference>
<feature type="signal peptide" evidence="1">
    <location>
        <begin position="1"/>
        <end position="20"/>
    </location>
</feature>
<comment type="caution">
    <text evidence="2">The sequence shown here is derived from an EMBL/GenBank/DDBJ whole genome shotgun (WGS) entry which is preliminary data.</text>
</comment>
<evidence type="ECO:0008006" key="4">
    <source>
        <dbReference type="Google" id="ProtNLM"/>
    </source>
</evidence>
<feature type="chain" id="PRO_5045768838" description="Long-chain fatty acid transport protein" evidence="1">
    <location>
        <begin position="21"/>
        <end position="479"/>
    </location>
</feature>
<keyword evidence="1" id="KW-0732">Signal</keyword>
<keyword evidence="3" id="KW-1185">Reference proteome</keyword>
<reference evidence="2 3" key="1">
    <citation type="submission" date="2023-07" db="EMBL/GenBank/DDBJ databases">
        <authorList>
            <person name="Lian W.-H."/>
        </authorList>
    </citation>
    <scope>NUCLEOTIDE SEQUENCE [LARGE SCALE GENOMIC DNA]</scope>
    <source>
        <strain evidence="2 3">SYSU DXS3180</strain>
    </source>
</reference>
<evidence type="ECO:0000313" key="2">
    <source>
        <dbReference type="EMBL" id="MEX6686469.1"/>
    </source>
</evidence>
<gene>
    <name evidence="2" type="ORF">QTN47_03135</name>
</gene>
<evidence type="ECO:0000313" key="3">
    <source>
        <dbReference type="Proteomes" id="UP001560573"/>
    </source>
</evidence>
<organism evidence="2 3">
    <name type="scientific">Danxiaibacter flavus</name>
    <dbReference type="NCBI Taxonomy" id="3049108"/>
    <lineage>
        <taxon>Bacteria</taxon>
        <taxon>Pseudomonadati</taxon>
        <taxon>Bacteroidota</taxon>
        <taxon>Chitinophagia</taxon>
        <taxon>Chitinophagales</taxon>
        <taxon>Chitinophagaceae</taxon>
        <taxon>Danxiaibacter</taxon>
    </lineage>
</organism>
<name>A0ABV3Z9C7_9BACT</name>
<evidence type="ECO:0000256" key="1">
    <source>
        <dbReference type="SAM" id="SignalP"/>
    </source>
</evidence>
<dbReference type="RefSeq" id="WP_369327865.1">
    <property type="nucleotide sequence ID" value="NZ_JAULBC010000001.1"/>
</dbReference>
<proteinExistence type="predicted"/>
<protein>
    <recommendedName>
        <fullName evidence="4">Long-chain fatty acid transport protein</fullName>
    </recommendedName>
</protein>